<dbReference type="AlphaFoldDB" id="A0A401J7F3"/>
<accession>A0A401J7F3</accession>
<evidence type="ECO:0000313" key="2">
    <source>
        <dbReference type="Proteomes" id="UP000290975"/>
    </source>
</evidence>
<name>A0A401J7F3_SPHXE</name>
<dbReference type="Proteomes" id="UP000290975">
    <property type="component" value="Unassembled WGS sequence"/>
</dbReference>
<protein>
    <recommendedName>
        <fullName evidence="3">ATP-binding protein</fullName>
    </recommendedName>
</protein>
<dbReference type="EMBL" id="BBQY01000040">
    <property type="protein sequence ID" value="GBH32561.1"/>
    <property type="molecule type" value="Genomic_DNA"/>
</dbReference>
<proteinExistence type="predicted"/>
<dbReference type="Gene3D" id="3.30.565.10">
    <property type="entry name" value="Histidine kinase-like ATPase, C-terminal domain"/>
    <property type="match status" value="1"/>
</dbReference>
<evidence type="ECO:0008006" key="3">
    <source>
        <dbReference type="Google" id="ProtNLM"/>
    </source>
</evidence>
<evidence type="ECO:0000313" key="1">
    <source>
        <dbReference type="EMBL" id="GBH32561.1"/>
    </source>
</evidence>
<dbReference type="RefSeq" id="WP_130754528.1">
    <property type="nucleotide sequence ID" value="NZ_BBQY01000040.1"/>
</dbReference>
<keyword evidence="2" id="KW-1185">Reference proteome</keyword>
<dbReference type="InterPro" id="IPR036890">
    <property type="entry name" value="HATPase_C_sf"/>
</dbReference>
<organism evidence="1 2">
    <name type="scientific">Sphingobium xenophagum</name>
    <dbReference type="NCBI Taxonomy" id="121428"/>
    <lineage>
        <taxon>Bacteria</taxon>
        <taxon>Pseudomonadati</taxon>
        <taxon>Pseudomonadota</taxon>
        <taxon>Alphaproteobacteria</taxon>
        <taxon>Sphingomonadales</taxon>
        <taxon>Sphingomonadaceae</taxon>
        <taxon>Sphingobium</taxon>
    </lineage>
</organism>
<dbReference type="SUPFAM" id="SSF55874">
    <property type="entry name" value="ATPase domain of HSP90 chaperone/DNA topoisomerase II/histidine kinase"/>
    <property type="match status" value="1"/>
</dbReference>
<comment type="caution">
    <text evidence="1">The sequence shown here is derived from an EMBL/GenBank/DDBJ whole genome shotgun (WGS) entry which is preliminary data.</text>
</comment>
<gene>
    <name evidence="1" type="ORF">MBESOW_P3792</name>
</gene>
<reference evidence="1 2" key="1">
    <citation type="submission" date="2014-12" db="EMBL/GenBank/DDBJ databases">
        <title>Whole genome sequencing of Sphingobium xenophagum OW59.</title>
        <authorList>
            <person name="Ohta Y."/>
            <person name="Nishi S."/>
            <person name="Hatada Y."/>
        </authorList>
    </citation>
    <scope>NUCLEOTIDE SEQUENCE [LARGE SCALE GENOMIC DNA]</scope>
    <source>
        <strain evidence="1 2">OW59</strain>
    </source>
</reference>
<sequence>MALPLTITPQVGASLITRVTRLFNGTIHDVLNELLQNSRRAGASAVTLDLEGSDGAPILVVSDDGSGIDDPVALLTLGYSGWNDAVAHREDPAGMGMFSLAGRHVEVRSWSRSAGRGWMVEIPEQGWQSPEPLAIQPCVITGGTQLRIALPDAWTKNLLAAARNAARYFPLPVTLSGTPLPREDFLAEAVRVETWQGCRIGIFSWRGYQPVDMARINFHGVTVPCDLPFVSEVGKIDKWCVKVDIIDAPDLQLVLPTRKEMVRNAGLDALKIAAEAAIYRMICDSGDHRLGFTEWKRARALGIMLPHAAPWLPCWAPMTADSMGCDQGEPISSPDMLVVPALEIDLQQGAAPILNAPDKLGMRTVRIAPEFSGYDWYDRLPRLQTLAFVIEQNGLEHMYEADTELDPSCTSGRADAITLELGIASCALPGATLTKRCFPLELLVCRNEGYDLEDAIILIGSNAVVSPDDLAWQMEQSLFRASDGSDCDSWETQQDNFQRSARNYAYALLLSEEEALLRQIRDRLTDKVQWLIPPDRTLTVTATRTGVELTLEPAP</sequence>